<keyword evidence="2" id="KW-1185">Reference proteome</keyword>
<organism evidence="1 2">
    <name type="scientific">Paramecium pentaurelia</name>
    <dbReference type="NCBI Taxonomy" id="43138"/>
    <lineage>
        <taxon>Eukaryota</taxon>
        <taxon>Sar</taxon>
        <taxon>Alveolata</taxon>
        <taxon>Ciliophora</taxon>
        <taxon>Intramacronucleata</taxon>
        <taxon>Oligohymenophorea</taxon>
        <taxon>Peniculida</taxon>
        <taxon>Parameciidae</taxon>
        <taxon>Paramecium</taxon>
    </lineage>
</organism>
<sequence length="255" mass="31053">MYLILDYLRIQNIQQFLRRQSKVSTMHKGEHQDKTKSILELFKIKIQAIIIESSLKCNDFYYTNYHISGDCWDSYLINDIQKSNFKNLDEQQFFIFTMDTINSLYLYGKMRKCFMSIQIRKRNLHQIRFQTHVIFQIIFIHACLDQHRVIRIYQFILKIVKLLNKEKNKLILNHNKSFQKTTLQLKKRMPKEENIVFDYQAVVNYQEEQNIYLEILVMFNTEFINMYFEIQKIQLIIIKLNYLTSKGELLKKFNI</sequence>
<proteinExistence type="predicted"/>
<dbReference type="EMBL" id="CAJJDO010000011">
    <property type="protein sequence ID" value="CAD8142201.1"/>
    <property type="molecule type" value="Genomic_DNA"/>
</dbReference>
<reference evidence="1" key="1">
    <citation type="submission" date="2021-01" db="EMBL/GenBank/DDBJ databases">
        <authorList>
            <consortium name="Genoscope - CEA"/>
            <person name="William W."/>
        </authorList>
    </citation>
    <scope>NUCLEOTIDE SEQUENCE</scope>
</reference>
<comment type="caution">
    <text evidence="1">The sequence shown here is derived from an EMBL/GenBank/DDBJ whole genome shotgun (WGS) entry which is preliminary data.</text>
</comment>
<dbReference type="Proteomes" id="UP000689195">
    <property type="component" value="Unassembled WGS sequence"/>
</dbReference>
<evidence type="ECO:0000313" key="2">
    <source>
        <dbReference type="Proteomes" id="UP000689195"/>
    </source>
</evidence>
<evidence type="ECO:0000313" key="1">
    <source>
        <dbReference type="EMBL" id="CAD8142201.1"/>
    </source>
</evidence>
<accession>A0A8S1SL59</accession>
<name>A0A8S1SL59_9CILI</name>
<dbReference type="AlphaFoldDB" id="A0A8S1SL59"/>
<protein>
    <submittedName>
        <fullName evidence="1">Uncharacterized protein</fullName>
    </submittedName>
</protein>
<gene>
    <name evidence="1" type="ORF">PPENT_87.1.T0110010</name>
</gene>